<dbReference type="InterPro" id="IPR006027">
    <property type="entry name" value="NusB_RsmB_TIM44"/>
</dbReference>
<dbReference type="EMBL" id="JBDKXB010000004">
    <property type="protein sequence ID" value="MEY6431801.1"/>
    <property type="molecule type" value="Genomic_DNA"/>
</dbReference>
<protein>
    <recommendedName>
        <fullName evidence="6">Transcription antitermination protein NusB</fullName>
    </recommendedName>
    <alternativeName>
        <fullName evidence="6">Antitermination factor NusB</fullName>
    </alternativeName>
</protein>
<keyword evidence="3 6" id="KW-0694">RNA-binding</keyword>
<evidence type="ECO:0000256" key="4">
    <source>
        <dbReference type="ARBA" id="ARBA00023015"/>
    </source>
</evidence>
<dbReference type="Pfam" id="PF01029">
    <property type="entry name" value="NusB"/>
    <property type="match status" value="1"/>
</dbReference>
<organism evidence="8 9">
    <name type="scientific">Thioalkalicoccus limnaeus</name>
    <dbReference type="NCBI Taxonomy" id="120681"/>
    <lineage>
        <taxon>Bacteria</taxon>
        <taxon>Pseudomonadati</taxon>
        <taxon>Pseudomonadota</taxon>
        <taxon>Gammaproteobacteria</taxon>
        <taxon>Chromatiales</taxon>
        <taxon>Chromatiaceae</taxon>
        <taxon>Thioalkalicoccus</taxon>
    </lineage>
</organism>
<accession>A0ABV4BBE5</accession>
<keyword evidence="2 6" id="KW-0889">Transcription antitermination</keyword>
<keyword evidence="4 6" id="KW-0805">Transcription regulation</keyword>
<dbReference type="SUPFAM" id="SSF48013">
    <property type="entry name" value="NusB-like"/>
    <property type="match status" value="1"/>
</dbReference>
<evidence type="ECO:0000313" key="8">
    <source>
        <dbReference type="EMBL" id="MEY6431801.1"/>
    </source>
</evidence>
<dbReference type="InterPro" id="IPR011605">
    <property type="entry name" value="NusB_fam"/>
</dbReference>
<dbReference type="InterPro" id="IPR035926">
    <property type="entry name" value="NusB-like_sf"/>
</dbReference>
<evidence type="ECO:0000256" key="5">
    <source>
        <dbReference type="ARBA" id="ARBA00023163"/>
    </source>
</evidence>
<keyword evidence="5 6" id="KW-0804">Transcription</keyword>
<keyword evidence="9" id="KW-1185">Reference proteome</keyword>
<gene>
    <name evidence="6 8" type="primary">nusB</name>
    <name evidence="8" type="ORF">ABC977_05185</name>
</gene>
<evidence type="ECO:0000313" key="9">
    <source>
        <dbReference type="Proteomes" id="UP001564408"/>
    </source>
</evidence>
<sequence length="162" mass="18013">MVSPRRLARRYAVLALYQWQVTGQGPSEIARHFADDPEWLTEVARSLRDDADAEVESGSVARDRYDTALFERLIGGVPREQPTLDEELAKALDRPLSQVDPVERAILRLGAFELLFCPDVPYQVAINEAIDLAKLFGAEQGHRYVNGVLDRLARAARAPGTG</sequence>
<dbReference type="Gene3D" id="1.10.940.10">
    <property type="entry name" value="NusB-like"/>
    <property type="match status" value="1"/>
</dbReference>
<name>A0ABV4BBE5_9GAMM</name>
<evidence type="ECO:0000256" key="6">
    <source>
        <dbReference type="HAMAP-Rule" id="MF_00073"/>
    </source>
</evidence>
<dbReference type="PANTHER" id="PTHR11078:SF3">
    <property type="entry name" value="ANTITERMINATION NUSB DOMAIN-CONTAINING PROTEIN"/>
    <property type="match status" value="1"/>
</dbReference>
<dbReference type="RefSeq" id="WP_369666183.1">
    <property type="nucleotide sequence ID" value="NZ_JBDKXB010000004.1"/>
</dbReference>
<comment type="caution">
    <text evidence="8">The sequence shown here is derived from an EMBL/GenBank/DDBJ whole genome shotgun (WGS) entry which is preliminary data.</text>
</comment>
<evidence type="ECO:0000256" key="3">
    <source>
        <dbReference type="ARBA" id="ARBA00022884"/>
    </source>
</evidence>
<comment type="similarity">
    <text evidence="1 6">Belongs to the NusB family.</text>
</comment>
<evidence type="ECO:0000256" key="1">
    <source>
        <dbReference type="ARBA" id="ARBA00005952"/>
    </source>
</evidence>
<evidence type="ECO:0000259" key="7">
    <source>
        <dbReference type="Pfam" id="PF01029"/>
    </source>
</evidence>
<evidence type="ECO:0000256" key="2">
    <source>
        <dbReference type="ARBA" id="ARBA00022814"/>
    </source>
</evidence>
<dbReference type="HAMAP" id="MF_00073">
    <property type="entry name" value="NusB"/>
    <property type="match status" value="1"/>
</dbReference>
<dbReference type="PANTHER" id="PTHR11078">
    <property type="entry name" value="N UTILIZATION SUBSTANCE PROTEIN B-RELATED"/>
    <property type="match status" value="1"/>
</dbReference>
<comment type="function">
    <text evidence="6">Involved in transcription antitermination. Required for transcription of ribosomal RNA (rRNA) genes. Binds specifically to the boxA antiterminator sequence of the ribosomal RNA (rrn) operons.</text>
</comment>
<proteinExistence type="inferred from homology"/>
<feature type="domain" description="NusB/RsmB/TIM44" evidence="7">
    <location>
        <begin position="8"/>
        <end position="154"/>
    </location>
</feature>
<dbReference type="NCBIfam" id="TIGR01951">
    <property type="entry name" value="nusB"/>
    <property type="match status" value="1"/>
</dbReference>
<dbReference type="Proteomes" id="UP001564408">
    <property type="component" value="Unassembled WGS sequence"/>
</dbReference>
<reference evidence="8 9" key="1">
    <citation type="submission" date="2024-05" db="EMBL/GenBank/DDBJ databases">
        <title>Genome Sequence and Characterization of the New Strain Purple Sulfur Bacterium of Genus Thioalkalicoccus.</title>
        <authorList>
            <person name="Bryantseva I.A."/>
            <person name="Kyndt J.A."/>
            <person name="Imhoff J.F."/>
        </authorList>
    </citation>
    <scope>NUCLEOTIDE SEQUENCE [LARGE SCALE GENOMIC DNA]</scope>
    <source>
        <strain evidence="8 9">Um2</strain>
    </source>
</reference>